<comment type="caution">
    <text evidence="1">The sequence shown here is derived from an EMBL/GenBank/DDBJ whole genome shotgun (WGS) entry which is preliminary data.</text>
</comment>
<dbReference type="SUPFAM" id="SSF51735">
    <property type="entry name" value="NAD(P)-binding Rossmann-fold domains"/>
    <property type="match status" value="1"/>
</dbReference>
<dbReference type="InterPro" id="IPR036291">
    <property type="entry name" value="NAD(P)-bd_dom_sf"/>
</dbReference>
<dbReference type="GO" id="GO:0005737">
    <property type="term" value="C:cytoplasm"/>
    <property type="evidence" value="ECO:0007669"/>
    <property type="project" value="TreeGrafter"/>
</dbReference>
<gene>
    <name evidence="1" type="ORF">B7O98_00735</name>
</gene>
<dbReference type="InterPro" id="IPR023401">
    <property type="entry name" value="ODC_N"/>
</dbReference>
<organism evidence="1 2">
    <name type="scientific">Zestosphaera tikiterensis</name>
    <dbReference type="NCBI Taxonomy" id="1973259"/>
    <lineage>
        <taxon>Archaea</taxon>
        <taxon>Thermoproteota</taxon>
        <taxon>Thermoprotei</taxon>
        <taxon>Desulfurococcales</taxon>
        <taxon>Desulfurococcaceae</taxon>
        <taxon>Zestosphaera</taxon>
    </lineage>
</organism>
<dbReference type="Gene3D" id="3.40.50.720">
    <property type="entry name" value="NAD(P)-binding Rossmann-like Domain"/>
    <property type="match status" value="1"/>
</dbReference>
<name>A0A2R7YAS5_9CREN</name>
<protein>
    <recommendedName>
        <fullName evidence="3">Ornithine cyclodeaminase</fullName>
    </recommendedName>
</protein>
<dbReference type="PANTHER" id="PTHR13812:SF19">
    <property type="entry name" value="KETIMINE REDUCTASE MU-CRYSTALLIN"/>
    <property type="match status" value="1"/>
</dbReference>
<dbReference type="PANTHER" id="PTHR13812">
    <property type="entry name" value="KETIMINE REDUCTASE MU-CRYSTALLIN"/>
    <property type="match status" value="1"/>
</dbReference>
<reference evidence="1 2" key="1">
    <citation type="journal article" date="2018" name="Syst. Appl. Microbiol.">
        <title>A new symbiotic nanoarchaeote (Candidatus Nanoclepta minutus) and its host (Zestosphaera tikiterensis gen. nov., sp. nov.) from a New Zealand hot spring.</title>
        <authorList>
            <person name="St John E."/>
            <person name="Liu Y."/>
            <person name="Podar M."/>
            <person name="Stott M.B."/>
            <person name="Meneghin J."/>
            <person name="Chen Z."/>
            <person name="Lagutin K."/>
            <person name="Mitchell K."/>
            <person name="Reysenbach A.L."/>
        </authorList>
    </citation>
    <scope>NUCLEOTIDE SEQUENCE [LARGE SCALE GENOMIC DNA]</scope>
    <source>
        <strain evidence="1">NZ3</strain>
    </source>
</reference>
<dbReference type="EMBL" id="NBVN01000001">
    <property type="protein sequence ID" value="PUA33972.1"/>
    <property type="molecule type" value="Genomic_DNA"/>
</dbReference>
<evidence type="ECO:0000313" key="2">
    <source>
        <dbReference type="Proteomes" id="UP000244093"/>
    </source>
</evidence>
<evidence type="ECO:0008006" key="3">
    <source>
        <dbReference type="Google" id="ProtNLM"/>
    </source>
</evidence>
<dbReference type="Proteomes" id="UP000244093">
    <property type="component" value="Unassembled WGS sequence"/>
</dbReference>
<proteinExistence type="predicted"/>
<accession>A0A2R7YAS5</accession>
<dbReference type="InterPro" id="IPR003462">
    <property type="entry name" value="ODC_Mu_crystall"/>
</dbReference>
<dbReference type="PIRSF" id="PIRSF001439">
    <property type="entry name" value="CryM"/>
    <property type="match status" value="1"/>
</dbReference>
<dbReference type="Pfam" id="PF02423">
    <property type="entry name" value="OCD_Mu_crystall"/>
    <property type="match status" value="1"/>
</dbReference>
<dbReference type="Gene3D" id="3.30.1780.10">
    <property type="entry name" value="ornithine cyclodeaminase, domain 1"/>
    <property type="match status" value="1"/>
</dbReference>
<evidence type="ECO:0000313" key="1">
    <source>
        <dbReference type="EMBL" id="PUA33972.1"/>
    </source>
</evidence>
<dbReference type="AlphaFoldDB" id="A0A2R7YAS5"/>
<sequence>MVKLLLISGSELEELLKPEVLIPEIENAFIKFSQGATVTPPRTVMWVEGNWWGIMQSYVPGYGVGVKVVSLIPQNPSRGLPTIQAIVTLFDGVTGTPLAVMEGGVLTALRTGAASAVSAKYLAPKEVKPIAIVGTGYQARYQLKFVSHVYPSDTVKIYDIKPEAMAKFKEWASSQGFKVVETSSVKELVKDSGVIIEATTTKEPIILGEWLSVNQHVISIGAHARDYRAFDDVAITKFNKIVVDSRKAVLEETGDIRIPLEKGLIKAEDLAELGEVASHVRKGRESNELTLFKSVGLAIQDACAAALAYKLAVEKGLGKEVTL</sequence>